<dbReference type="CDD" id="cd16262">
    <property type="entry name" value="EFG_III"/>
    <property type="match status" value="1"/>
</dbReference>
<name>A0AA35SFG9_GEOBA</name>
<dbReference type="CDD" id="cd03713">
    <property type="entry name" value="EFG_mtEFG_C"/>
    <property type="match status" value="1"/>
</dbReference>
<dbReference type="InterPro" id="IPR047872">
    <property type="entry name" value="EFG_IV"/>
</dbReference>
<dbReference type="InterPro" id="IPR014721">
    <property type="entry name" value="Ribsml_uS5_D2-typ_fold_subgr"/>
</dbReference>
<evidence type="ECO:0000256" key="5">
    <source>
        <dbReference type="SAM" id="MobiDB-lite"/>
    </source>
</evidence>
<dbReference type="GO" id="GO:0032790">
    <property type="term" value="P:ribosome disassembly"/>
    <property type="evidence" value="ECO:0007669"/>
    <property type="project" value="TreeGrafter"/>
</dbReference>
<dbReference type="InterPro" id="IPR000640">
    <property type="entry name" value="EFG_V-like"/>
</dbReference>
<dbReference type="FunFam" id="3.30.70.240:FF:000001">
    <property type="entry name" value="Elongation factor G"/>
    <property type="match status" value="1"/>
</dbReference>
<dbReference type="NCBIfam" id="NF009891">
    <property type="entry name" value="PRK13351.1-1"/>
    <property type="match status" value="1"/>
</dbReference>
<dbReference type="NCBIfam" id="NF009381">
    <property type="entry name" value="PRK12740.1-5"/>
    <property type="match status" value="1"/>
</dbReference>
<dbReference type="SUPFAM" id="SSF50447">
    <property type="entry name" value="Translation proteins"/>
    <property type="match status" value="1"/>
</dbReference>
<dbReference type="PANTHER" id="PTHR43261:SF6">
    <property type="entry name" value="ELONGATION FACTOR G-LIKE PROTEIN"/>
    <property type="match status" value="1"/>
</dbReference>
<proteinExistence type="predicted"/>
<dbReference type="InterPro" id="IPR035649">
    <property type="entry name" value="EFG_V"/>
</dbReference>
<dbReference type="InterPro" id="IPR012337">
    <property type="entry name" value="RNaseH-like_sf"/>
</dbReference>
<dbReference type="SUPFAM" id="SSF53098">
    <property type="entry name" value="Ribonuclease H-like"/>
    <property type="match status" value="1"/>
</dbReference>
<dbReference type="Pfam" id="PF03764">
    <property type="entry name" value="EFG_IV"/>
    <property type="match status" value="1"/>
</dbReference>
<dbReference type="CDD" id="cd04170">
    <property type="entry name" value="EF-G_bact"/>
    <property type="match status" value="1"/>
</dbReference>
<evidence type="ECO:0000256" key="2">
    <source>
        <dbReference type="ARBA" id="ARBA00022741"/>
    </source>
</evidence>
<dbReference type="InterPro" id="IPR009022">
    <property type="entry name" value="EFG_III"/>
</dbReference>
<dbReference type="InterPro" id="IPR035647">
    <property type="entry name" value="EFG_III/V"/>
</dbReference>
<evidence type="ECO:0000259" key="6">
    <source>
        <dbReference type="PROSITE" id="PS50879"/>
    </source>
</evidence>
<dbReference type="InterPro" id="IPR020568">
    <property type="entry name" value="Ribosomal_Su5_D2-typ_SF"/>
</dbReference>
<reference evidence="8" key="1">
    <citation type="submission" date="2023-03" db="EMBL/GenBank/DDBJ databases">
        <authorList>
            <person name="Steffen K."/>
            <person name="Cardenas P."/>
        </authorList>
    </citation>
    <scope>NUCLEOTIDE SEQUENCE</scope>
</reference>
<dbReference type="InterPro" id="IPR053905">
    <property type="entry name" value="EF-G-like_DII"/>
</dbReference>
<dbReference type="NCBIfam" id="TIGR00231">
    <property type="entry name" value="small_GTP"/>
    <property type="match status" value="1"/>
</dbReference>
<sequence>MGNPGPGGYGVILDHQGRRKEMSGGYSLTTNNRMELLATIVGLEALTKPCQVTLHSDSRYVVDAVSKGWAAKWQRNGWMRNKREAAVNPDLWERLLDLLERYPTDFRNKRGTIMAVSASTIRNVALLSHSGAGKTTLVETMLFNAQVINRLGRVEDGTTVSDYEPEENRRSSSVQTSLLRLDDGDSKINMLDTPGYDEFLGEAVAAVRVVESAVIVVAAPTGVDVGTERGWNMAQERGLAVAFVLNKMDRENASFERSVQELQDIFGTRCVPFQLPVGEAQDFTGLVSVIDPPADMPAGVIGDFDAARERLIEAVAESDDELADKYLEGEDITAAEVTAGARKAIISGDLIPILVTSATQDIGVNELVQVMRDFLPSPADSPQTSGDDDMAPDSAGPAAAVVFKTTSDAFVGKLSMFRVFRGSMKSNGDIYNVNRNQSERLGQLYLPQGNSQENVAEVVAGDIAAVGKLGSTLTGNTLCASDARVTLPGIEFPKGFYSLAVVPATQADLDKMSTSLARIVEDDPSLQFTRNPETSESLLTGLGEVQIEVALDRIKRKFGASLNVKLPVVPYRETITQITNSEYRHKKQTGGSGQYGHVLLRLEPKIRDEGFEFSNEVVGGRVPRELIPAVEKGVVSMLKEGVLAGFPVVDLKAVLYDGSTHPVDGKPIAFEIAGSQALRQGMTKASPVLLEPIVKLYVTVPENYTGDIISDINSKRGRILGMVPETRYTIVEAEVPQSEVQRYSQDLRSMTGGRGSYRFEFGHYEQVPQNIEQRVIDTAKQAKAVTIA</sequence>
<dbReference type="InterPro" id="IPR009000">
    <property type="entry name" value="Transl_B-barrel_sf"/>
</dbReference>
<feature type="domain" description="Tr-type G" evidence="7">
    <location>
        <begin position="119"/>
        <end position="379"/>
    </location>
</feature>
<dbReference type="PANTHER" id="PTHR43261">
    <property type="entry name" value="TRANSLATION ELONGATION FACTOR G-RELATED"/>
    <property type="match status" value="1"/>
</dbReference>
<dbReference type="PROSITE" id="PS51722">
    <property type="entry name" value="G_TR_2"/>
    <property type="match status" value="1"/>
</dbReference>
<dbReference type="Gene3D" id="3.30.420.10">
    <property type="entry name" value="Ribonuclease H-like superfamily/Ribonuclease H"/>
    <property type="match status" value="1"/>
</dbReference>
<dbReference type="GO" id="GO:0003676">
    <property type="term" value="F:nucleic acid binding"/>
    <property type="evidence" value="ECO:0007669"/>
    <property type="project" value="InterPro"/>
</dbReference>
<dbReference type="Gene3D" id="3.30.230.10">
    <property type="match status" value="1"/>
</dbReference>
<gene>
    <name evidence="8" type="ORF">GBAR_LOCUS16058</name>
</gene>
<dbReference type="SMART" id="SM00838">
    <property type="entry name" value="EFG_C"/>
    <property type="match status" value="1"/>
</dbReference>
<dbReference type="EMBL" id="CASHTH010002320">
    <property type="protein sequence ID" value="CAI8028162.1"/>
    <property type="molecule type" value="Genomic_DNA"/>
</dbReference>
<dbReference type="SUPFAM" id="SSF52540">
    <property type="entry name" value="P-loop containing nucleoside triphosphate hydrolases"/>
    <property type="match status" value="1"/>
</dbReference>
<comment type="subunit">
    <text evidence="1">Monomer.</text>
</comment>
<dbReference type="CDD" id="cd01434">
    <property type="entry name" value="EFG_mtEFG1_IV"/>
    <property type="match status" value="1"/>
</dbReference>
<keyword evidence="4" id="KW-0342">GTP-binding</keyword>
<accession>A0AA35SFG9</accession>
<feature type="region of interest" description="Disordered" evidence="5">
    <location>
        <begin position="375"/>
        <end position="394"/>
    </location>
</feature>
<protein>
    <submittedName>
        <fullName evidence="8">Elongation factor G</fullName>
    </submittedName>
</protein>
<comment type="caution">
    <text evidence="8">The sequence shown here is derived from an EMBL/GenBank/DDBJ whole genome shotgun (WGS) entry which is preliminary data.</text>
</comment>
<dbReference type="InterPro" id="IPR005225">
    <property type="entry name" value="Small_GTP-bd"/>
</dbReference>
<evidence type="ECO:0000313" key="9">
    <source>
        <dbReference type="Proteomes" id="UP001174909"/>
    </source>
</evidence>
<dbReference type="PROSITE" id="PS50879">
    <property type="entry name" value="RNASE_H_1"/>
    <property type="match status" value="1"/>
</dbReference>
<keyword evidence="3" id="KW-0648">Protein biosynthesis</keyword>
<dbReference type="Gene3D" id="3.30.70.870">
    <property type="entry name" value="Elongation Factor G (Translational Gtpase), domain 3"/>
    <property type="match status" value="1"/>
</dbReference>
<dbReference type="Pfam" id="PF00679">
    <property type="entry name" value="EFG_C"/>
    <property type="match status" value="1"/>
</dbReference>
<dbReference type="InterPro" id="IPR027417">
    <property type="entry name" value="P-loop_NTPase"/>
</dbReference>
<dbReference type="AlphaFoldDB" id="A0AA35SFG9"/>
<dbReference type="GO" id="GO:0003924">
    <property type="term" value="F:GTPase activity"/>
    <property type="evidence" value="ECO:0007669"/>
    <property type="project" value="InterPro"/>
</dbReference>
<dbReference type="InterPro" id="IPR022892">
    <property type="entry name" value="RNaseHI"/>
</dbReference>
<dbReference type="Gene3D" id="3.40.50.300">
    <property type="entry name" value="P-loop containing nucleotide triphosphate hydrolases"/>
    <property type="match status" value="1"/>
</dbReference>
<dbReference type="SUPFAM" id="SSF54211">
    <property type="entry name" value="Ribosomal protein S5 domain 2-like"/>
    <property type="match status" value="1"/>
</dbReference>
<dbReference type="FunFam" id="3.30.230.10:FF:000003">
    <property type="entry name" value="Elongation factor G"/>
    <property type="match status" value="1"/>
</dbReference>
<evidence type="ECO:0000259" key="7">
    <source>
        <dbReference type="PROSITE" id="PS51722"/>
    </source>
</evidence>
<dbReference type="GO" id="GO:0004523">
    <property type="term" value="F:RNA-DNA hybrid ribonuclease activity"/>
    <property type="evidence" value="ECO:0007669"/>
    <property type="project" value="InterPro"/>
</dbReference>
<dbReference type="Pfam" id="PF00075">
    <property type="entry name" value="RNase_H"/>
    <property type="match status" value="1"/>
</dbReference>
<keyword evidence="9" id="KW-1185">Reference proteome</keyword>
<dbReference type="Gene3D" id="3.30.70.240">
    <property type="match status" value="1"/>
</dbReference>
<feature type="domain" description="RNase H type-1" evidence="6">
    <location>
        <begin position="1"/>
        <end position="133"/>
    </location>
</feature>
<keyword evidence="2" id="KW-0547">Nucleotide-binding</keyword>
<dbReference type="InterPro" id="IPR005517">
    <property type="entry name" value="Transl_elong_EFG/EF2_IV"/>
</dbReference>
<evidence type="ECO:0000256" key="4">
    <source>
        <dbReference type="ARBA" id="ARBA00023134"/>
    </source>
</evidence>
<dbReference type="Pfam" id="PF00009">
    <property type="entry name" value="GTP_EFTU"/>
    <property type="match status" value="1"/>
</dbReference>
<dbReference type="GO" id="GO:0003746">
    <property type="term" value="F:translation elongation factor activity"/>
    <property type="evidence" value="ECO:0007669"/>
    <property type="project" value="UniProtKB-KW"/>
</dbReference>
<dbReference type="SUPFAM" id="SSF54980">
    <property type="entry name" value="EF-G C-terminal domain-like"/>
    <property type="match status" value="2"/>
</dbReference>
<keyword evidence="8" id="KW-0251">Elongation factor</keyword>
<dbReference type="InterPro" id="IPR041095">
    <property type="entry name" value="EFG_II"/>
</dbReference>
<dbReference type="InterPro" id="IPR002156">
    <property type="entry name" value="RNaseH_domain"/>
</dbReference>
<dbReference type="Pfam" id="PF14492">
    <property type="entry name" value="EFG_III"/>
    <property type="match status" value="1"/>
</dbReference>
<dbReference type="Proteomes" id="UP001174909">
    <property type="component" value="Unassembled WGS sequence"/>
</dbReference>
<evidence type="ECO:0000313" key="8">
    <source>
        <dbReference type="EMBL" id="CAI8028162.1"/>
    </source>
</evidence>
<dbReference type="InterPro" id="IPR000795">
    <property type="entry name" value="T_Tr_GTP-bd_dom"/>
</dbReference>
<dbReference type="GO" id="GO:0005525">
    <property type="term" value="F:GTP binding"/>
    <property type="evidence" value="ECO:0007669"/>
    <property type="project" value="UniProtKB-KW"/>
</dbReference>
<evidence type="ECO:0000256" key="1">
    <source>
        <dbReference type="ARBA" id="ARBA00011245"/>
    </source>
</evidence>
<organism evidence="8 9">
    <name type="scientific">Geodia barretti</name>
    <name type="common">Barrett's horny sponge</name>
    <dbReference type="NCBI Taxonomy" id="519541"/>
    <lineage>
        <taxon>Eukaryota</taxon>
        <taxon>Metazoa</taxon>
        <taxon>Porifera</taxon>
        <taxon>Demospongiae</taxon>
        <taxon>Heteroscleromorpha</taxon>
        <taxon>Tetractinellida</taxon>
        <taxon>Astrophorina</taxon>
        <taxon>Geodiidae</taxon>
        <taxon>Geodia</taxon>
    </lineage>
</organism>
<dbReference type="Gene3D" id="2.40.30.10">
    <property type="entry name" value="Translation factors"/>
    <property type="match status" value="1"/>
</dbReference>
<dbReference type="CDD" id="cd09278">
    <property type="entry name" value="RNase_HI_prokaryote_like"/>
    <property type="match status" value="1"/>
</dbReference>
<dbReference type="SMART" id="SM00889">
    <property type="entry name" value="EFG_IV"/>
    <property type="match status" value="1"/>
</dbReference>
<dbReference type="Pfam" id="PF22042">
    <property type="entry name" value="EF-G_D2"/>
    <property type="match status" value="1"/>
</dbReference>
<evidence type="ECO:0000256" key="3">
    <source>
        <dbReference type="ARBA" id="ARBA00022917"/>
    </source>
</evidence>
<dbReference type="CDD" id="cd04088">
    <property type="entry name" value="EFG_mtEFG_II"/>
    <property type="match status" value="1"/>
</dbReference>
<dbReference type="InterPro" id="IPR036397">
    <property type="entry name" value="RNaseH_sf"/>
</dbReference>